<name>A0A1H0RKK6_9CLOT</name>
<dbReference type="InterPro" id="IPR001466">
    <property type="entry name" value="Beta-lactam-related"/>
</dbReference>
<dbReference type="OrthoDB" id="9797709at2"/>
<keyword evidence="2 3" id="KW-0472">Membrane</keyword>
<dbReference type="SUPFAM" id="SSF56601">
    <property type="entry name" value="beta-lactamase/transpeptidase-like"/>
    <property type="match status" value="1"/>
</dbReference>
<dbReference type="AlphaFoldDB" id="A0A1H0RKK6"/>
<keyword evidence="3" id="KW-0812">Transmembrane</keyword>
<dbReference type="PANTHER" id="PTHR46825:SF11">
    <property type="entry name" value="PENICILLIN-BINDING PROTEIN 4"/>
    <property type="match status" value="1"/>
</dbReference>
<evidence type="ECO:0000256" key="1">
    <source>
        <dbReference type="ARBA" id="ARBA00004370"/>
    </source>
</evidence>
<evidence type="ECO:0000313" key="5">
    <source>
        <dbReference type="EMBL" id="SDP29985.1"/>
    </source>
</evidence>
<proteinExistence type="predicted"/>
<evidence type="ECO:0000256" key="2">
    <source>
        <dbReference type="ARBA" id="ARBA00023136"/>
    </source>
</evidence>
<dbReference type="InterPro" id="IPR050491">
    <property type="entry name" value="AmpC-like"/>
</dbReference>
<evidence type="ECO:0000259" key="4">
    <source>
        <dbReference type="Pfam" id="PF00144"/>
    </source>
</evidence>
<comment type="subcellular location">
    <subcellularLocation>
        <location evidence="1">Membrane</location>
    </subcellularLocation>
</comment>
<evidence type="ECO:0000256" key="3">
    <source>
        <dbReference type="SAM" id="Phobius"/>
    </source>
</evidence>
<dbReference type="Gene3D" id="3.40.710.10">
    <property type="entry name" value="DD-peptidase/beta-lactamase superfamily"/>
    <property type="match status" value="1"/>
</dbReference>
<organism evidence="5 6">
    <name type="scientific">Clostridium gasigenes</name>
    <dbReference type="NCBI Taxonomy" id="94869"/>
    <lineage>
        <taxon>Bacteria</taxon>
        <taxon>Bacillati</taxon>
        <taxon>Bacillota</taxon>
        <taxon>Clostridia</taxon>
        <taxon>Eubacteriales</taxon>
        <taxon>Clostridiaceae</taxon>
        <taxon>Clostridium</taxon>
    </lineage>
</organism>
<dbReference type="InterPro" id="IPR012338">
    <property type="entry name" value="Beta-lactam/transpept-like"/>
</dbReference>
<feature type="transmembrane region" description="Helical" evidence="3">
    <location>
        <begin position="12"/>
        <end position="32"/>
    </location>
</feature>
<reference evidence="5 6" key="1">
    <citation type="submission" date="2016-10" db="EMBL/GenBank/DDBJ databases">
        <authorList>
            <person name="de Groot N.N."/>
        </authorList>
    </citation>
    <scope>NUCLEOTIDE SEQUENCE [LARGE SCALE GENOMIC DNA]</scope>
    <source>
        <strain evidence="5 6">DSM 12272</strain>
    </source>
</reference>
<sequence length="366" mass="41028">MVKVNRKIVKWIAIIISTSSIGAGIFFCVVSYKMSLIPSMTFEEMLSYTTKNNDEARITVGTIKNGEMEFVVYGSNGEVLPSEEHEYEIGSLTKTFTTSLLCKAIDGGNITLDSSIDDYLNLAPKEYYPTLRRLVTHTSGFKGYYFNGQMISNFFKGEKNDFYGISEEKLNEKISKVALKNKDYDFNYSNFGLSVVGSVLAEIYDTDYTTLMNSFINNDLGLQNTKISDGTGAIEEYWHWNANDGYLPAGGLVSTITDMMKYVQLQISEEKQYLSQAHKTIANINATSKRNEKMGIRMDEAGIGWLIDRENNIVWHNGGTSNFNSYIAFDKEKQVGVVILSNLSPSYRIPATVMGVKLIKSLQGEV</sequence>
<dbReference type="Pfam" id="PF00144">
    <property type="entry name" value="Beta-lactamase"/>
    <property type="match status" value="1"/>
</dbReference>
<dbReference type="RefSeq" id="WP_089968254.1">
    <property type="nucleotide sequence ID" value="NZ_FNJM01000003.1"/>
</dbReference>
<dbReference type="Proteomes" id="UP000198597">
    <property type="component" value="Unassembled WGS sequence"/>
</dbReference>
<keyword evidence="3" id="KW-1133">Transmembrane helix</keyword>
<gene>
    <name evidence="5" type="ORF">SAMN04488529_103238</name>
</gene>
<dbReference type="EMBL" id="FNJM01000003">
    <property type="protein sequence ID" value="SDP29985.1"/>
    <property type="molecule type" value="Genomic_DNA"/>
</dbReference>
<accession>A0A1H0RKK6</accession>
<dbReference type="PANTHER" id="PTHR46825">
    <property type="entry name" value="D-ALANYL-D-ALANINE-CARBOXYPEPTIDASE/ENDOPEPTIDASE AMPH"/>
    <property type="match status" value="1"/>
</dbReference>
<dbReference type="GO" id="GO:0016020">
    <property type="term" value="C:membrane"/>
    <property type="evidence" value="ECO:0007669"/>
    <property type="project" value="UniProtKB-SubCell"/>
</dbReference>
<feature type="domain" description="Beta-lactamase-related" evidence="4">
    <location>
        <begin position="76"/>
        <end position="346"/>
    </location>
</feature>
<keyword evidence="6" id="KW-1185">Reference proteome</keyword>
<evidence type="ECO:0000313" key="6">
    <source>
        <dbReference type="Proteomes" id="UP000198597"/>
    </source>
</evidence>
<protein>
    <submittedName>
        <fullName evidence="5">CubicO group peptidase, beta-lactamase class C family</fullName>
    </submittedName>
</protein>
<dbReference type="STRING" id="94869.SAMN04488529_103238"/>